<keyword evidence="14" id="KW-1185">Reference proteome</keyword>
<dbReference type="Pfam" id="PF00211">
    <property type="entry name" value="Guanylate_cyc"/>
    <property type="match status" value="1"/>
</dbReference>
<dbReference type="SUPFAM" id="SSF55073">
    <property type="entry name" value="Nucleotide cyclase"/>
    <property type="match status" value="1"/>
</dbReference>
<dbReference type="SMART" id="SM00044">
    <property type="entry name" value="CYCc"/>
    <property type="match status" value="1"/>
</dbReference>
<dbReference type="InterPro" id="IPR029787">
    <property type="entry name" value="Nucleotide_cyclase"/>
</dbReference>
<feature type="domain" description="Guanylate cyclase" evidence="12">
    <location>
        <begin position="69"/>
        <end position="133"/>
    </location>
</feature>
<keyword evidence="11" id="KW-0456">Lyase</keyword>
<keyword evidence="4" id="KW-0812">Transmembrane</keyword>
<comment type="caution">
    <text evidence="13">The sequence shown here is derived from an EMBL/GenBank/DDBJ whole genome shotgun (WGS) entry which is preliminary data.</text>
</comment>
<evidence type="ECO:0000259" key="12">
    <source>
        <dbReference type="PROSITE" id="PS50125"/>
    </source>
</evidence>
<dbReference type="EC" id="4.6.1.1" evidence="3"/>
<name>A0ABN8CC92_9STRA</name>
<sequence>MSKVDAASSLGLTSTLPRVASNRVLNWERKHGAVRKFGDTPQGSDTKLRSFLLQRNALKTKDQMHLRSHIRDLLAMARDMHQEVRKIQDPNTGERLQMRIGIHIGYIIGGVIGTTTLRYDMWGPDALTANELESNGVPEKILVSPAVQEVVKDMADIRCTPHGKINCTNVPMMDTYLVDFIEPVGRINDNSTKSSGKCDLLRPASSFGDLDQGKRHHDNPPREHHQIVIQLSNLR</sequence>
<dbReference type="PROSITE" id="PS50125">
    <property type="entry name" value="GUANYLATE_CYCLASE_2"/>
    <property type="match status" value="1"/>
</dbReference>
<comment type="subcellular location">
    <subcellularLocation>
        <location evidence="2">Membrane</location>
        <topology evidence="2">Multi-pass membrane protein</topology>
    </subcellularLocation>
</comment>
<keyword evidence="10" id="KW-0472">Membrane</keyword>
<dbReference type="Gene3D" id="3.30.70.1230">
    <property type="entry name" value="Nucleotide cyclase"/>
    <property type="match status" value="1"/>
</dbReference>
<proteinExistence type="predicted"/>
<reference evidence="13 14" key="1">
    <citation type="submission" date="2021-11" db="EMBL/GenBank/DDBJ databases">
        <authorList>
            <person name="Islam A."/>
            <person name="Islam S."/>
            <person name="Flora M.S."/>
            <person name="Rahman M."/>
            <person name="Ziaur R.M."/>
            <person name="Epstein J.H."/>
            <person name="Hassan M."/>
            <person name="Klassen M."/>
            <person name="Woodard K."/>
            <person name="Webb A."/>
            <person name="Webby R.J."/>
            <person name="El Zowalaty M.E."/>
        </authorList>
    </citation>
    <scope>NUCLEOTIDE SEQUENCE [LARGE SCALE GENOMIC DNA]</scope>
    <source>
        <strain evidence="13">Pf1</strain>
    </source>
</reference>
<gene>
    <name evidence="13" type="ORF">PFR001_LOCUS6395</name>
</gene>
<evidence type="ECO:0000313" key="13">
    <source>
        <dbReference type="EMBL" id="CAH0491109.1"/>
    </source>
</evidence>
<accession>A0ABN8CC92</accession>
<evidence type="ECO:0000256" key="11">
    <source>
        <dbReference type="ARBA" id="ARBA00023239"/>
    </source>
</evidence>
<evidence type="ECO:0000256" key="5">
    <source>
        <dbReference type="ARBA" id="ARBA00022723"/>
    </source>
</evidence>
<protein>
    <recommendedName>
        <fullName evidence="3">adenylate cyclase</fullName>
        <ecNumber evidence="3">4.6.1.1</ecNumber>
    </recommendedName>
</protein>
<evidence type="ECO:0000256" key="9">
    <source>
        <dbReference type="ARBA" id="ARBA00022989"/>
    </source>
</evidence>
<comment type="catalytic activity">
    <reaction evidence="1">
        <text>ATP = 3',5'-cyclic AMP + diphosphate</text>
        <dbReference type="Rhea" id="RHEA:15389"/>
        <dbReference type="ChEBI" id="CHEBI:30616"/>
        <dbReference type="ChEBI" id="CHEBI:33019"/>
        <dbReference type="ChEBI" id="CHEBI:58165"/>
        <dbReference type="EC" id="4.6.1.1"/>
    </reaction>
</comment>
<dbReference type="Proteomes" id="UP001157938">
    <property type="component" value="Unassembled WGS sequence"/>
</dbReference>
<evidence type="ECO:0000256" key="2">
    <source>
        <dbReference type="ARBA" id="ARBA00004141"/>
    </source>
</evidence>
<evidence type="ECO:0000313" key="14">
    <source>
        <dbReference type="Proteomes" id="UP001157938"/>
    </source>
</evidence>
<keyword evidence="6" id="KW-0547">Nucleotide-binding</keyword>
<keyword evidence="8" id="KW-0460">Magnesium</keyword>
<evidence type="ECO:0000256" key="1">
    <source>
        <dbReference type="ARBA" id="ARBA00001593"/>
    </source>
</evidence>
<evidence type="ECO:0000256" key="4">
    <source>
        <dbReference type="ARBA" id="ARBA00022692"/>
    </source>
</evidence>
<keyword evidence="5" id="KW-0479">Metal-binding</keyword>
<evidence type="ECO:0000256" key="3">
    <source>
        <dbReference type="ARBA" id="ARBA00012201"/>
    </source>
</evidence>
<evidence type="ECO:0000256" key="10">
    <source>
        <dbReference type="ARBA" id="ARBA00023136"/>
    </source>
</evidence>
<keyword evidence="7" id="KW-0067">ATP-binding</keyword>
<dbReference type="EMBL" id="CAKLBC010001324">
    <property type="protein sequence ID" value="CAH0491109.1"/>
    <property type="molecule type" value="Genomic_DNA"/>
</dbReference>
<dbReference type="PANTHER" id="PTHR45627">
    <property type="entry name" value="ADENYLATE CYCLASE TYPE 1"/>
    <property type="match status" value="1"/>
</dbReference>
<dbReference type="InterPro" id="IPR001054">
    <property type="entry name" value="A/G_cyclase"/>
</dbReference>
<evidence type="ECO:0000256" key="7">
    <source>
        <dbReference type="ARBA" id="ARBA00022840"/>
    </source>
</evidence>
<keyword evidence="9" id="KW-1133">Transmembrane helix</keyword>
<organism evidence="13 14">
    <name type="scientific">Peronospora farinosa</name>
    <dbReference type="NCBI Taxonomy" id="134698"/>
    <lineage>
        <taxon>Eukaryota</taxon>
        <taxon>Sar</taxon>
        <taxon>Stramenopiles</taxon>
        <taxon>Oomycota</taxon>
        <taxon>Peronosporomycetes</taxon>
        <taxon>Peronosporales</taxon>
        <taxon>Peronosporaceae</taxon>
        <taxon>Peronospora</taxon>
    </lineage>
</organism>
<evidence type="ECO:0000256" key="6">
    <source>
        <dbReference type="ARBA" id="ARBA00022741"/>
    </source>
</evidence>
<evidence type="ECO:0000256" key="8">
    <source>
        <dbReference type="ARBA" id="ARBA00022842"/>
    </source>
</evidence>